<dbReference type="AlphaFoldDB" id="J3P9F8"/>
<dbReference type="VEuPathDB" id="FungiDB:GGTG_10139"/>
<dbReference type="HOGENOM" id="CLU_1555352_0_0_1"/>
<reference evidence="1" key="3">
    <citation type="submission" date="2010-09" db="EMBL/GenBank/DDBJ databases">
        <title>Annotation of Gaeumannomyces graminis var. tritici R3-111a-1.</title>
        <authorList>
            <consortium name="The Broad Institute Genome Sequencing Platform"/>
            <person name="Ma L.-J."/>
            <person name="Dead R."/>
            <person name="Young S.K."/>
            <person name="Zeng Q."/>
            <person name="Gargeya S."/>
            <person name="Fitzgerald M."/>
            <person name="Haas B."/>
            <person name="Abouelleil A."/>
            <person name="Alvarado L."/>
            <person name="Arachchi H.M."/>
            <person name="Berlin A."/>
            <person name="Brown A."/>
            <person name="Chapman S.B."/>
            <person name="Chen Z."/>
            <person name="Dunbar C."/>
            <person name="Freedman E."/>
            <person name="Gearin G."/>
            <person name="Gellesch M."/>
            <person name="Goldberg J."/>
            <person name="Griggs A."/>
            <person name="Gujja S."/>
            <person name="Heiman D."/>
            <person name="Howarth C."/>
            <person name="Larson L."/>
            <person name="Lui A."/>
            <person name="MacDonald P.J.P."/>
            <person name="Mehta T."/>
            <person name="Montmayeur A."/>
            <person name="Murphy C."/>
            <person name="Neiman D."/>
            <person name="Pearson M."/>
            <person name="Priest M."/>
            <person name="Roberts A."/>
            <person name="Saif S."/>
            <person name="Shea T."/>
            <person name="Shenoy N."/>
            <person name="Sisk P."/>
            <person name="Stolte C."/>
            <person name="Sykes S."/>
            <person name="Yandava C."/>
            <person name="Wortman J."/>
            <person name="Nusbaum C."/>
            <person name="Birren B."/>
        </authorList>
    </citation>
    <scope>NUCLEOTIDE SEQUENCE</scope>
    <source>
        <strain evidence="1">R3-111a-1</strain>
    </source>
</reference>
<proteinExistence type="predicted"/>
<dbReference type="EMBL" id="GL385399">
    <property type="protein sequence ID" value="EJT73294.1"/>
    <property type="molecule type" value="Genomic_DNA"/>
</dbReference>
<evidence type="ECO:0000313" key="2">
    <source>
        <dbReference type="EnsemblFungi" id="EJT73294"/>
    </source>
</evidence>
<dbReference type="RefSeq" id="XP_009226268.1">
    <property type="nucleotide sequence ID" value="XM_009228004.1"/>
</dbReference>
<dbReference type="Proteomes" id="UP000006039">
    <property type="component" value="Unassembled WGS sequence"/>
</dbReference>
<name>J3P9F8_GAET3</name>
<evidence type="ECO:0000313" key="3">
    <source>
        <dbReference type="Proteomes" id="UP000006039"/>
    </source>
</evidence>
<reference evidence="2" key="4">
    <citation type="journal article" date="2015" name="G3 (Bethesda)">
        <title>Genome sequences of three phytopathogenic species of the Magnaporthaceae family of fungi.</title>
        <authorList>
            <person name="Okagaki L.H."/>
            <person name="Nunes C.C."/>
            <person name="Sailsbery J."/>
            <person name="Clay B."/>
            <person name="Brown D."/>
            <person name="John T."/>
            <person name="Oh Y."/>
            <person name="Young N."/>
            <person name="Fitzgerald M."/>
            <person name="Haas B.J."/>
            <person name="Zeng Q."/>
            <person name="Young S."/>
            <person name="Adiconis X."/>
            <person name="Fan L."/>
            <person name="Levin J.Z."/>
            <person name="Mitchell T.K."/>
            <person name="Okubara P.A."/>
            <person name="Farman M.L."/>
            <person name="Kohn L.M."/>
            <person name="Birren B."/>
            <person name="Ma L.-J."/>
            <person name="Dean R.A."/>
        </authorList>
    </citation>
    <scope>NUCLEOTIDE SEQUENCE</scope>
    <source>
        <strain evidence="2">R3-111a-1</strain>
    </source>
</reference>
<reference evidence="3" key="1">
    <citation type="submission" date="2010-07" db="EMBL/GenBank/DDBJ databases">
        <title>The genome sequence of Gaeumannomyces graminis var. tritici strain R3-111a-1.</title>
        <authorList>
            <consortium name="The Broad Institute Genome Sequencing Platform"/>
            <person name="Ma L.-J."/>
            <person name="Dead R."/>
            <person name="Young S."/>
            <person name="Zeng Q."/>
            <person name="Koehrsen M."/>
            <person name="Alvarado L."/>
            <person name="Berlin A."/>
            <person name="Chapman S.B."/>
            <person name="Chen Z."/>
            <person name="Freedman E."/>
            <person name="Gellesch M."/>
            <person name="Goldberg J."/>
            <person name="Griggs A."/>
            <person name="Gujja S."/>
            <person name="Heilman E.R."/>
            <person name="Heiman D."/>
            <person name="Hepburn T."/>
            <person name="Howarth C."/>
            <person name="Jen D."/>
            <person name="Larson L."/>
            <person name="Mehta T."/>
            <person name="Neiman D."/>
            <person name="Pearson M."/>
            <person name="Roberts A."/>
            <person name="Saif S."/>
            <person name="Shea T."/>
            <person name="Shenoy N."/>
            <person name="Sisk P."/>
            <person name="Stolte C."/>
            <person name="Sykes S."/>
            <person name="Walk T."/>
            <person name="White J."/>
            <person name="Yandava C."/>
            <person name="Haas B."/>
            <person name="Nusbaum C."/>
            <person name="Birren B."/>
        </authorList>
    </citation>
    <scope>NUCLEOTIDE SEQUENCE [LARGE SCALE GENOMIC DNA]</scope>
    <source>
        <strain evidence="3">R3-111a-1</strain>
    </source>
</reference>
<sequence>MLSALDPFKNFQRDSVSKRQRATGVAAAEKIAPLDSLTLAAMCRKMYTDGRFEEPVEHRVPDDIIESFPKLFGNKEDIDTFMSTQMAHIDMQVDKAVQADPQLLKSTLEILGRLDKDFDMDGMEPHEPDGAVFNYDKFKAAYAWCNWDTGGPSNKFFLPHQPVGTVPASRCG</sequence>
<reference evidence="1" key="2">
    <citation type="submission" date="2010-07" db="EMBL/GenBank/DDBJ databases">
        <authorList>
            <consortium name="The Broad Institute Genome Sequencing Platform"/>
            <consortium name="Broad Institute Genome Sequencing Center for Infectious Disease"/>
            <person name="Ma L.-J."/>
            <person name="Dead R."/>
            <person name="Young S."/>
            <person name="Zeng Q."/>
            <person name="Koehrsen M."/>
            <person name="Alvarado L."/>
            <person name="Berlin A."/>
            <person name="Chapman S.B."/>
            <person name="Chen Z."/>
            <person name="Freedman E."/>
            <person name="Gellesch M."/>
            <person name="Goldberg J."/>
            <person name="Griggs A."/>
            <person name="Gujja S."/>
            <person name="Heilman E.R."/>
            <person name="Heiman D."/>
            <person name="Hepburn T."/>
            <person name="Howarth C."/>
            <person name="Jen D."/>
            <person name="Larson L."/>
            <person name="Mehta T."/>
            <person name="Neiman D."/>
            <person name="Pearson M."/>
            <person name="Roberts A."/>
            <person name="Saif S."/>
            <person name="Shea T."/>
            <person name="Shenoy N."/>
            <person name="Sisk P."/>
            <person name="Stolte C."/>
            <person name="Sykes S."/>
            <person name="Walk T."/>
            <person name="White J."/>
            <person name="Yandava C."/>
            <person name="Haas B."/>
            <person name="Nusbaum C."/>
            <person name="Birren B."/>
        </authorList>
    </citation>
    <scope>NUCLEOTIDE SEQUENCE</scope>
    <source>
        <strain evidence="1">R3-111a-1</strain>
    </source>
</reference>
<evidence type="ECO:0000313" key="1">
    <source>
        <dbReference type="EMBL" id="EJT73294.1"/>
    </source>
</evidence>
<organism evidence="1">
    <name type="scientific">Gaeumannomyces tritici (strain R3-111a-1)</name>
    <name type="common">Wheat and barley take-all root rot fungus</name>
    <name type="synonym">Gaeumannomyces graminis var. tritici</name>
    <dbReference type="NCBI Taxonomy" id="644352"/>
    <lineage>
        <taxon>Eukaryota</taxon>
        <taxon>Fungi</taxon>
        <taxon>Dikarya</taxon>
        <taxon>Ascomycota</taxon>
        <taxon>Pezizomycotina</taxon>
        <taxon>Sordariomycetes</taxon>
        <taxon>Sordariomycetidae</taxon>
        <taxon>Magnaporthales</taxon>
        <taxon>Magnaporthaceae</taxon>
        <taxon>Gaeumannomyces</taxon>
    </lineage>
</organism>
<gene>
    <name evidence="2" type="primary">20350597</name>
    <name evidence="1" type="ORF">GGTG_10139</name>
</gene>
<accession>J3P9F8</accession>
<protein>
    <submittedName>
        <fullName evidence="1 2">Uncharacterized protein</fullName>
    </submittedName>
</protein>
<reference evidence="2" key="5">
    <citation type="submission" date="2018-04" db="UniProtKB">
        <authorList>
            <consortium name="EnsemblFungi"/>
        </authorList>
    </citation>
    <scope>IDENTIFICATION</scope>
    <source>
        <strain evidence="2">R3-111a-1</strain>
    </source>
</reference>
<dbReference type="EnsemblFungi" id="EJT73294">
    <property type="protein sequence ID" value="EJT73294"/>
    <property type="gene ID" value="GGTG_10139"/>
</dbReference>
<keyword evidence="3" id="KW-1185">Reference proteome</keyword>
<dbReference type="GeneID" id="20350597"/>